<dbReference type="STRING" id="1120976.SAMN03080606_01158"/>
<dbReference type="Proteomes" id="UP000198636">
    <property type="component" value="Unassembled WGS sequence"/>
</dbReference>
<keyword evidence="2" id="KW-1185">Reference proteome</keyword>
<protein>
    <submittedName>
        <fullName evidence="1">Uncharacterized protein</fullName>
    </submittedName>
</protein>
<name>A0A1G5EHP4_9FIRM</name>
<dbReference type="AlphaFoldDB" id="A0A1G5EHP4"/>
<sequence length="58" mass="6787">MVIDYKRYRNNHCRKCDKYNGSKAEANKCVGDASTILKCAKGKLKEIFRSEYNADFKY</sequence>
<gene>
    <name evidence="1" type="ORF">SAMN03080606_01158</name>
</gene>
<organism evidence="1 2">
    <name type="scientific">Alkaliphilus peptidifermentans DSM 18978</name>
    <dbReference type="NCBI Taxonomy" id="1120976"/>
    <lineage>
        <taxon>Bacteria</taxon>
        <taxon>Bacillati</taxon>
        <taxon>Bacillota</taxon>
        <taxon>Clostridia</taxon>
        <taxon>Peptostreptococcales</taxon>
        <taxon>Natronincolaceae</taxon>
        <taxon>Alkaliphilus</taxon>
    </lineage>
</organism>
<dbReference type="EMBL" id="FMUS01000005">
    <property type="protein sequence ID" value="SCY26301.1"/>
    <property type="molecule type" value="Genomic_DNA"/>
</dbReference>
<evidence type="ECO:0000313" key="2">
    <source>
        <dbReference type="Proteomes" id="UP000198636"/>
    </source>
</evidence>
<proteinExistence type="predicted"/>
<dbReference type="RefSeq" id="WP_176758880.1">
    <property type="nucleotide sequence ID" value="NZ_FMUS01000005.1"/>
</dbReference>
<evidence type="ECO:0000313" key="1">
    <source>
        <dbReference type="EMBL" id="SCY26301.1"/>
    </source>
</evidence>
<accession>A0A1G5EHP4</accession>
<reference evidence="1 2" key="1">
    <citation type="submission" date="2016-10" db="EMBL/GenBank/DDBJ databases">
        <authorList>
            <person name="de Groot N.N."/>
        </authorList>
    </citation>
    <scope>NUCLEOTIDE SEQUENCE [LARGE SCALE GENOMIC DNA]</scope>
    <source>
        <strain evidence="1 2">DSM 18978</strain>
    </source>
</reference>